<dbReference type="Pfam" id="PF04356">
    <property type="entry name" value="DUF489"/>
    <property type="match status" value="1"/>
</dbReference>
<evidence type="ECO:0000256" key="4">
    <source>
        <dbReference type="HAMAP-Rule" id="MF_00695"/>
    </source>
</evidence>
<sequence length="213" mass="23732">MKTERDRCIALAGVFQAAGLASQVARTGMGEATAMETSIHSLFKVNADSVEDIFNGIKGLSFGLQTMLDQLEEGEKGRNIEVTRYAIALLHLERKLSKQASMLQRIGDEIGLATERLEYFPMLHSNILAQLAETYAGTISTLQPRIMIQGEPLHLQNPENVNKIRALLLAGIRSAMLWRQCGGSRLKMLFHRKTSARLAEELIREIKASEMLH</sequence>
<dbReference type="NCBIfam" id="NF001246">
    <property type="entry name" value="PRK00218.1-2"/>
    <property type="match status" value="1"/>
</dbReference>
<dbReference type="GO" id="GO:0005886">
    <property type="term" value="C:plasma membrane"/>
    <property type="evidence" value="ECO:0007669"/>
    <property type="project" value="UniProtKB-SubCell"/>
</dbReference>
<dbReference type="InterPro" id="IPR035932">
    <property type="entry name" value="HflD-like_sf"/>
</dbReference>
<dbReference type="PANTHER" id="PTHR38100:SF1">
    <property type="entry name" value="HIGH FREQUENCY LYSOGENIZATION PROTEIN HFLD"/>
    <property type="match status" value="1"/>
</dbReference>
<evidence type="ECO:0000256" key="2">
    <source>
        <dbReference type="ARBA" id="ARBA00022490"/>
    </source>
</evidence>
<dbReference type="EMBL" id="MPRJ01000083">
    <property type="protein sequence ID" value="OOZ35686.1"/>
    <property type="molecule type" value="Genomic_DNA"/>
</dbReference>
<protein>
    <recommendedName>
        <fullName evidence="4">High frequency lysogenization protein HflD homolog</fullName>
    </recommendedName>
</protein>
<dbReference type="GO" id="GO:0005737">
    <property type="term" value="C:cytoplasm"/>
    <property type="evidence" value="ECO:0007669"/>
    <property type="project" value="UniProtKB-SubCell"/>
</dbReference>
<dbReference type="OrthoDB" id="9788031at2"/>
<dbReference type="SUPFAM" id="SSF101322">
    <property type="entry name" value="YcfC-like"/>
    <property type="match status" value="1"/>
</dbReference>
<organism evidence="5 6">
    <name type="scientific">Solemya velesiana gill symbiont</name>
    <dbReference type="NCBI Taxonomy" id="1918948"/>
    <lineage>
        <taxon>Bacteria</taxon>
        <taxon>Pseudomonadati</taxon>
        <taxon>Pseudomonadota</taxon>
        <taxon>Gammaproteobacteria</taxon>
        <taxon>sulfur-oxidizing symbionts</taxon>
    </lineage>
</organism>
<keyword evidence="1 4" id="KW-1003">Cell membrane</keyword>
<gene>
    <name evidence="4" type="primary">hflD</name>
    <name evidence="5" type="ORF">BOW51_10830</name>
</gene>
<keyword evidence="3 4" id="KW-0472">Membrane</keyword>
<dbReference type="RefSeq" id="WP_078488028.1">
    <property type="nucleotide sequence ID" value="NZ_MPRJ01000083.1"/>
</dbReference>
<keyword evidence="2 4" id="KW-0963">Cytoplasm</keyword>
<comment type="similarity">
    <text evidence="4">Belongs to the HflD family.</text>
</comment>
<dbReference type="Gene3D" id="1.10.3890.10">
    <property type="entry name" value="HflD-like"/>
    <property type="match status" value="1"/>
</dbReference>
<name>A0A1T2KSK9_9GAMM</name>
<reference evidence="5 6" key="1">
    <citation type="submission" date="2016-11" db="EMBL/GenBank/DDBJ databases">
        <title>Mixed transmission modes and dynamic genome evolution in an obligate animal-bacterial symbiosis.</title>
        <authorList>
            <person name="Russell S.L."/>
            <person name="Corbett-Detig R.B."/>
            <person name="Cavanaugh C.M."/>
        </authorList>
    </citation>
    <scope>NUCLEOTIDE SEQUENCE [LARGE SCALE GENOMIC DNA]</scope>
    <source>
        <strain evidence="5">Se-Cadez</strain>
    </source>
</reference>
<dbReference type="Proteomes" id="UP000190896">
    <property type="component" value="Unassembled WGS sequence"/>
</dbReference>
<dbReference type="InterPro" id="IPR007451">
    <property type="entry name" value="HflD"/>
</dbReference>
<evidence type="ECO:0000256" key="3">
    <source>
        <dbReference type="ARBA" id="ARBA00023136"/>
    </source>
</evidence>
<dbReference type="PANTHER" id="PTHR38100">
    <property type="entry name" value="HIGH FREQUENCY LYSOGENIZATION PROTEIN HFLD"/>
    <property type="match status" value="1"/>
</dbReference>
<evidence type="ECO:0000256" key="1">
    <source>
        <dbReference type="ARBA" id="ARBA00022475"/>
    </source>
</evidence>
<comment type="caution">
    <text evidence="5">The sequence shown here is derived from an EMBL/GenBank/DDBJ whole genome shotgun (WGS) entry which is preliminary data.</text>
</comment>
<proteinExistence type="inferred from homology"/>
<keyword evidence="6" id="KW-1185">Reference proteome</keyword>
<evidence type="ECO:0000313" key="6">
    <source>
        <dbReference type="Proteomes" id="UP000190896"/>
    </source>
</evidence>
<evidence type="ECO:0000313" key="5">
    <source>
        <dbReference type="EMBL" id="OOZ35686.1"/>
    </source>
</evidence>
<comment type="subcellular location">
    <subcellularLocation>
        <location evidence="4">Cytoplasm</location>
    </subcellularLocation>
    <subcellularLocation>
        <location evidence="4">Cell membrane</location>
        <topology evidence="4">Peripheral membrane protein</topology>
        <orientation evidence="4">Cytoplasmic side</orientation>
    </subcellularLocation>
</comment>
<dbReference type="HAMAP" id="MF_00695">
    <property type="entry name" value="HflD_protein"/>
    <property type="match status" value="1"/>
</dbReference>
<dbReference type="AlphaFoldDB" id="A0A1T2KSK9"/>
<accession>A0A1T2KSK9</accession>